<evidence type="ECO:0000256" key="1">
    <source>
        <dbReference type="ARBA" id="ARBA00022574"/>
    </source>
</evidence>
<dbReference type="OrthoDB" id="500858at2"/>
<dbReference type="InterPro" id="IPR000719">
    <property type="entry name" value="Prot_kinase_dom"/>
</dbReference>
<evidence type="ECO:0000259" key="5">
    <source>
        <dbReference type="PROSITE" id="PS50011"/>
    </source>
</evidence>
<sequence length="1125" mass="118867">MIDPRQLRVRALFDRAADLPPGDRDAFLDEACRGEAGLRAEVEGLLAYDPGDDAGEDEGSFLKSPLVRTPGTAGPGPSPEPEPEPEPGLPARLGRYRILRRHGEGGMGTVYEAEQASPRRVVALKVLRPNLLLPELLSRFRHEAQILARLRHPGIAQVYEAGMAEDGRPFFAMEFIRGLPLDEYARARGLGAAGRLELVARVCDAVQHAHDEGVIHRDLKPGNILVDESGRPRVLDFGVAHVATADLAASSARTRTGQLLGTLSYMSPEQVVADHAGLDGRSDVYTLGVILFELLAGRPPYHLDRLPIHEVARVIQQEEPPRLGSLRADCRGDVEVIAAKAMEKDRARRYESAGGLAADIRRHLRGEVVLARPASALYQLRKLARRHGALAAAAAGIAAALVTGTVVSLAFAVRAAENARVATERERAATYQGYRSRIAAAVAALSQHDVADAAHQLDAAPPAWRDWEWRHLRGRLDDSTSVLPAGEGESRFLIEGPEGIRVASWSAGTLRVNDLEGRELSRGLFPSETPTIFRPPLLTRAGLGLLGGDGHGLTSDPSRAGSTVGTGDVVRLSGAGGRGGPRLRGPAGSSVFLAAASPDGTRVAVVWLGPVRWTFTVHDAASGEPTATADRELGYTWVLAFSPDGTRIATGGEDGVTRLWDAATGRMAAECRGHARKVLGLAFRPDGRRLVTTSADGTARQWDPATGRAVAGPYEGHTGDVTAAAYSPDGLRVASGGTDRTVRVWRAADLHDVSVLHGHTGVVGQLAFAPDGRRIASASQLGRGGEAGDGTVRVWDAGRHAGTAVLRGHSSYVYPVAFSPDGRWIASGDWDGNVRLWDAATREAREGPRRAGNVRALAFSPDGTRLICGGTPGEDLIVWDVAAGRVEKEIRVPGTAGILAIAASPDGRRIAAGGGLGVARVMDSASGAEVGSFRMPPAMTRKSLAYSPDGRLLAGTGEDGTQVDIRDAQSLRRTARLAGHAGPVYSVAFSRDGRLLASAGGDRTVRIWDVAAGTCVAVLSGHTDEVFTAEFHPDGRRLASAGRDRAVWLWDVTTGEEVARLEGHANYVFTLAFSPDGESLASASGDGTVRVWDAGPPSRRLGSLADGVEAPPGPTSSKAGGRPGR</sequence>
<dbReference type="EMBL" id="CP042997">
    <property type="protein sequence ID" value="QEH34968.1"/>
    <property type="molecule type" value="Genomic_DNA"/>
</dbReference>
<keyword evidence="2" id="KW-0677">Repeat</keyword>
<dbReference type="PANTHER" id="PTHR19848">
    <property type="entry name" value="WD40 REPEAT PROTEIN"/>
    <property type="match status" value="1"/>
</dbReference>
<dbReference type="Pfam" id="PF00069">
    <property type="entry name" value="Pkinase"/>
    <property type="match status" value="1"/>
</dbReference>
<dbReference type="SUPFAM" id="SSF50998">
    <property type="entry name" value="Quinoprotein alcohol dehydrogenase-like"/>
    <property type="match status" value="2"/>
</dbReference>
<dbReference type="InterPro" id="IPR020472">
    <property type="entry name" value="WD40_PAC1"/>
</dbReference>
<dbReference type="InterPro" id="IPR015943">
    <property type="entry name" value="WD40/YVTN_repeat-like_dom_sf"/>
</dbReference>
<reference evidence="6 7" key="1">
    <citation type="submission" date="2019-08" db="EMBL/GenBank/DDBJ databases">
        <title>Deep-cultivation of Planctomycetes and their phenomic and genomic characterization uncovers novel biology.</title>
        <authorList>
            <person name="Wiegand S."/>
            <person name="Jogler M."/>
            <person name="Boedeker C."/>
            <person name="Pinto D."/>
            <person name="Vollmers J."/>
            <person name="Rivas-Marin E."/>
            <person name="Kohn T."/>
            <person name="Peeters S.H."/>
            <person name="Heuer A."/>
            <person name="Rast P."/>
            <person name="Oberbeckmann S."/>
            <person name="Bunk B."/>
            <person name="Jeske O."/>
            <person name="Meyerdierks A."/>
            <person name="Storesund J.E."/>
            <person name="Kallscheuer N."/>
            <person name="Luecker S."/>
            <person name="Lage O.M."/>
            <person name="Pohl T."/>
            <person name="Merkel B.J."/>
            <person name="Hornburger P."/>
            <person name="Mueller R.-W."/>
            <person name="Bruemmer F."/>
            <person name="Labrenz M."/>
            <person name="Spormann A.M."/>
            <person name="Op den Camp H."/>
            <person name="Overmann J."/>
            <person name="Amann R."/>
            <person name="Jetten M.S.M."/>
            <person name="Mascher T."/>
            <person name="Medema M.H."/>
            <person name="Devos D.P."/>
            <person name="Kaster A.-K."/>
            <person name="Ovreas L."/>
            <person name="Rohde M."/>
            <person name="Galperin M.Y."/>
            <person name="Jogler C."/>
        </authorList>
    </citation>
    <scope>NUCLEOTIDE SEQUENCE [LARGE SCALE GENOMIC DNA]</scope>
    <source>
        <strain evidence="6 7">OJF2</strain>
    </source>
</reference>
<dbReference type="PROSITE" id="PS00108">
    <property type="entry name" value="PROTEIN_KINASE_ST"/>
    <property type="match status" value="1"/>
</dbReference>
<organism evidence="6 7">
    <name type="scientific">Aquisphaera giovannonii</name>
    <dbReference type="NCBI Taxonomy" id="406548"/>
    <lineage>
        <taxon>Bacteria</taxon>
        <taxon>Pseudomonadati</taxon>
        <taxon>Planctomycetota</taxon>
        <taxon>Planctomycetia</taxon>
        <taxon>Isosphaerales</taxon>
        <taxon>Isosphaeraceae</taxon>
        <taxon>Aquisphaera</taxon>
    </lineage>
</organism>
<feature type="repeat" description="WD" evidence="3">
    <location>
        <begin position="977"/>
        <end position="1018"/>
    </location>
</feature>
<dbReference type="AlphaFoldDB" id="A0A5B9W2Z2"/>
<keyword evidence="6" id="KW-0808">Transferase</keyword>
<dbReference type="SMART" id="SM00320">
    <property type="entry name" value="WD40"/>
    <property type="match status" value="11"/>
</dbReference>
<keyword evidence="1 3" id="KW-0853">WD repeat</keyword>
<feature type="region of interest" description="Disordered" evidence="4">
    <location>
        <begin position="1082"/>
        <end position="1125"/>
    </location>
</feature>
<feature type="repeat" description="WD" evidence="3">
    <location>
        <begin position="1019"/>
        <end position="1060"/>
    </location>
</feature>
<dbReference type="Proteomes" id="UP000324233">
    <property type="component" value="Chromosome"/>
</dbReference>
<feature type="compositionally biased region" description="Polar residues" evidence="4">
    <location>
        <begin position="555"/>
        <end position="565"/>
    </location>
</feature>
<dbReference type="PROSITE" id="PS50294">
    <property type="entry name" value="WD_REPEATS_REGION"/>
    <property type="match status" value="7"/>
</dbReference>
<feature type="compositionally biased region" description="Acidic residues" evidence="4">
    <location>
        <begin position="50"/>
        <end position="59"/>
    </location>
</feature>
<keyword evidence="6" id="KW-0418">Kinase</keyword>
<proteinExistence type="predicted"/>
<feature type="repeat" description="WD" evidence="3">
    <location>
        <begin position="671"/>
        <end position="712"/>
    </location>
</feature>
<dbReference type="InterPro" id="IPR001680">
    <property type="entry name" value="WD40_rpt"/>
</dbReference>
<feature type="repeat" description="WD" evidence="3">
    <location>
        <begin position="806"/>
        <end position="847"/>
    </location>
</feature>
<feature type="repeat" description="WD" evidence="3">
    <location>
        <begin position="1061"/>
        <end position="1093"/>
    </location>
</feature>
<feature type="domain" description="Protein kinase" evidence="5">
    <location>
        <begin position="96"/>
        <end position="364"/>
    </location>
</feature>
<evidence type="ECO:0000256" key="4">
    <source>
        <dbReference type="SAM" id="MobiDB-lite"/>
    </source>
</evidence>
<dbReference type="PANTHER" id="PTHR19848:SF8">
    <property type="entry name" value="F-BOX AND WD REPEAT DOMAIN CONTAINING 7"/>
    <property type="match status" value="1"/>
</dbReference>
<dbReference type="PRINTS" id="PR00320">
    <property type="entry name" value="GPROTEINBRPT"/>
</dbReference>
<dbReference type="Gene3D" id="3.30.200.20">
    <property type="entry name" value="Phosphorylase Kinase, domain 1"/>
    <property type="match status" value="1"/>
</dbReference>
<feature type="repeat" description="WD" evidence="3">
    <location>
        <begin position="639"/>
        <end position="670"/>
    </location>
</feature>
<keyword evidence="7" id="KW-1185">Reference proteome</keyword>
<evidence type="ECO:0000256" key="2">
    <source>
        <dbReference type="ARBA" id="ARBA00022737"/>
    </source>
</evidence>
<dbReference type="SUPFAM" id="SSF56112">
    <property type="entry name" value="Protein kinase-like (PK-like)"/>
    <property type="match status" value="1"/>
</dbReference>
<dbReference type="InterPro" id="IPR019775">
    <property type="entry name" value="WD40_repeat_CS"/>
</dbReference>
<accession>A0A5B9W2Z2</accession>
<dbReference type="InterPro" id="IPR011047">
    <property type="entry name" value="Quinoprotein_ADH-like_sf"/>
</dbReference>
<protein>
    <submittedName>
        <fullName evidence="6">Serine/threonine-protein kinase PrkC</fullName>
        <ecNumber evidence="6">2.7.11.1</ecNumber>
    </submittedName>
</protein>
<gene>
    <name evidence="6" type="primary">prkC_26</name>
    <name evidence="6" type="ORF">OJF2_35130</name>
</gene>
<dbReference type="PROSITE" id="PS00678">
    <property type="entry name" value="WD_REPEATS_1"/>
    <property type="match status" value="3"/>
</dbReference>
<feature type="region of interest" description="Disordered" evidence="4">
    <location>
        <begin position="554"/>
        <end position="583"/>
    </location>
</feature>
<dbReference type="Gene3D" id="2.130.10.10">
    <property type="entry name" value="YVTN repeat-like/Quinoprotein amine dehydrogenase"/>
    <property type="match status" value="4"/>
</dbReference>
<evidence type="ECO:0000313" key="6">
    <source>
        <dbReference type="EMBL" id="QEH34968.1"/>
    </source>
</evidence>
<dbReference type="GO" id="GO:0005524">
    <property type="term" value="F:ATP binding"/>
    <property type="evidence" value="ECO:0007669"/>
    <property type="project" value="InterPro"/>
</dbReference>
<name>A0A5B9W2Z2_9BACT</name>
<evidence type="ECO:0000313" key="7">
    <source>
        <dbReference type="Proteomes" id="UP000324233"/>
    </source>
</evidence>
<dbReference type="PROSITE" id="PS50082">
    <property type="entry name" value="WD_REPEATS_2"/>
    <property type="match status" value="7"/>
</dbReference>
<dbReference type="CDD" id="cd14014">
    <property type="entry name" value="STKc_PknB_like"/>
    <property type="match status" value="1"/>
</dbReference>
<dbReference type="CDD" id="cd00200">
    <property type="entry name" value="WD40"/>
    <property type="match status" value="1"/>
</dbReference>
<evidence type="ECO:0000256" key="3">
    <source>
        <dbReference type="PROSITE-ProRule" id="PRU00221"/>
    </source>
</evidence>
<dbReference type="Pfam" id="PF00400">
    <property type="entry name" value="WD40"/>
    <property type="match status" value="9"/>
</dbReference>
<feature type="repeat" description="WD" evidence="3">
    <location>
        <begin position="714"/>
        <end position="745"/>
    </location>
</feature>
<dbReference type="SMART" id="SM00220">
    <property type="entry name" value="S_TKc"/>
    <property type="match status" value="1"/>
</dbReference>
<dbReference type="PROSITE" id="PS50011">
    <property type="entry name" value="PROTEIN_KINASE_DOM"/>
    <property type="match status" value="1"/>
</dbReference>
<dbReference type="GO" id="GO:0004674">
    <property type="term" value="F:protein serine/threonine kinase activity"/>
    <property type="evidence" value="ECO:0007669"/>
    <property type="project" value="UniProtKB-EC"/>
</dbReference>
<dbReference type="Gene3D" id="1.10.510.10">
    <property type="entry name" value="Transferase(Phosphotransferase) domain 1"/>
    <property type="match status" value="1"/>
</dbReference>
<dbReference type="KEGG" id="agv:OJF2_35130"/>
<dbReference type="InterPro" id="IPR011009">
    <property type="entry name" value="Kinase-like_dom_sf"/>
</dbReference>
<dbReference type="InterPro" id="IPR008271">
    <property type="entry name" value="Ser/Thr_kinase_AS"/>
</dbReference>
<feature type="region of interest" description="Disordered" evidence="4">
    <location>
        <begin position="48"/>
        <end position="90"/>
    </location>
</feature>
<dbReference type="RefSeq" id="WP_148594825.1">
    <property type="nucleotide sequence ID" value="NZ_CP042997.1"/>
</dbReference>
<dbReference type="EC" id="2.7.11.1" evidence="6"/>